<gene>
    <name evidence="5" type="ORF">SAMN05421790_101659</name>
</gene>
<keyword evidence="3" id="KW-0859">Xylose metabolism</keyword>
<evidence type="ECO:0000256" key="2">
    <source>
        <dbReference type="ARBA" id="ARBA00006479"/>
    </source>
</evidence>
<dbReference type="PANTHER" id="PTHR18964">
    <property type="entry name" value="ROK (REPRESSOR, ORF, KINASE) FAMILY"/>
    <property type="match status" value="1"/>
</dbReference>
<evidence type="ECO:0000313" key="6">
    <source>
        <dbReference type="Proteomes" id="UP000186795"/>
    </source>
</evidence>
<dbReference type="GO" id="GO:0042732">
    <property type="term" value="P:D-xylose metabolic process"/>
    <property type="evidence" value="ECO:0007669"/>
    <property type="project" value="UniProtKB-KW"/>
</dbReference>
<comment type="function">
    <text evidence="1">Transcriptional repressor of xylose-utilizing enzymes.</text>
</comment>
<dbReference type="PANTHER" id="PTHR18964:SF149">
    <property type="entry name" value="BIFUNCTIONAL UDP-N-ACETYLGLUCOSAMINE 2-EPIMERASE_N-ACETYLMANNOSAMINE KINASE"/>
    <property type="match status" value="1"/>
</dbReference>
<evidence type="ECO:0000256" key="3">
    <source>
        <dbReference type="ARBA" id="ARBA00022629"/>
    </source>
</evidence>
<dbReference type="SUPFAM" id="SSF53067">
    <property type="entry name" value="Actin-like ATPase domain"/>
    <property type="match status" value="1"/>
</dbReference>
<comment type="similarity">
    <text evidence="2">Belongs to the ROK (NagC/XylR) family.</text>
</comment>
<dbReference type="Pfam" id="PF12802">
    <property type="entry name" value="MarR_2"/>
    <property type="match status" value="1"/>
</dbReference>
<dbReference type="PROSITE" id="PS01125">
    <property type="entry name" value="ROK"/>
    <property type="match status" value="1"/>
</dbReference>
<reference evidence="6" key="1">
    <citation type="submission" date="2017-01" db="EMBL/GenBank/DDBJ databases">
        <authorList>
            <person name="Varghese N."/>
            <person name="Submissions S."/>
        </authorList>
    </citation>
    <scope>NUCLEOTIDE SEQUENCE [LARGE SCALE GENOMIC DNA]</scope>
    <source>
        <strain evidence="6">DSM 45196</strain>
    </source>
</reference>
<dbReference type="OrthoDB" id="9796533at2"/>
<dbReference type="AlphaFoldDB" id="A0A1N7J2Z0"/>
<evidence type="ECO:0000313" key="5">
    <source>
        <dbReference type="EMBL" id="SIS43664.1"/>
    </source>
</evidence>
<accession>A0A1N7J2Z0</accession>
<dbReference type="Proteomes" id="UP000186795">
    <property type="component" value="Unassembled WGS sequence"/>
</dbReference>
<dbReference type="InterPro" id="IPR036390">
    <property type="entry name" value="WH_DNA-bd_sf"/>
</dbReference>
<dbReference type="Gene3D" id="3.30.420.40">
    <property type="match status" value="2"/>
</dbReference>
<protein>
    <submittedName>
        <fullName evidence="5">Transcriptional regulator, MarR family</fullName>
    </submittedName>
</protein>
<dbReference type="Pfam" id="PF00480">
    <property type="entry name" value="ROK"/>
    <property type="match status" value="1"/>
</dbReference>
<dbReference type="Gene3D" id="1.10.10.10">
    <property type="entry name" value="Winged helix-like DNA-binding domain superfamily/Winged helix DNA-binding domain"/>
    <property type="match status" value="1"/>
</dbReference>
<proteinExistence type="inferred from homology"/>
<keyword evidence="3" id="KW-0119">Carbohydrate metabolism</keyword>
<dbReference type="InterPro" id="IPR043129">
    <property type="entry name" value="ATPase_NBD"/>
</dbReference>
<dbReference type="InterPro" id="IPR000835">
    <property type="entry name" value="HTH_MarR-typ"/>
</dbReference>
<dbReference type="GO" id="GO:0003700">
    <property type="term" value="F:DNA-binding transcription factor activity"/>
    <property type="evidence" value="ECO:0007669"/>
    <property type="project" value="InterPro"/>
</dbReference>
<evidence type="ECO:0000259" key="4">
    <source>
        <dbReference type="Pfam" id="PF12802"/>
    </source>
</evidence>
<dbReference type="InterPro" id="IPR036388">
    <property type="entry name" value="WH-like_DNA-bd_sf"/>
</dbReference>
<sequence>MSQTIQTGSFRWMKSINKSTILNVIRLQGPVSRAEIAKVTRLTPPTVTNIVGELLRDGWVVECELGESTGGRKPILLNINHGAFNVVGVYAGVKIIRVLSADLAGNTGDEQLLAVPSRPTVKTYTDLLTGAVGSVVDRIRGKGIPLLGIGVGMHGLVDPREGVSRFAPNLAFTDLPLRSILEEKFNVSVEVENDVRARAVGESWFGHGRGADPFICVHVGTGVGAGMMYEGRLLHGPSFTAGELGHTVIDPAGPVCGCGNRGCLEAFVSGPATLERARRRLAAGEPSLLRSRVGADGEQLSGPDLTAAAAEGDRLAVEELAETGRCLGIALANLINLLNPRKIILSGGMIAAGAFVLNPLRRTVEERVLSTPAKEVSIVVSELGERAGVIGAFTLVLQKWFEPQQE</sequence>
<organism evidence="5 6">
    <name type="scientific">Kroppenstedtia eburnea</name>
    <dbReference type="NCBI Taxonomy" id="714067"/>
    <lineage>
        <taxon>Bacteria</taxon>
        <taxon>Bacillati</taxon>
        <taxon>Bacillota</taxon>
        <taxon>Bacilli</taxon>
        <taxon>Bacillales</taxon>
        <taxon>Thermoactinomycetaceae</taxon>
        <taxon>Kroppenstedtia</taxon>
    </lineage>
</organism>
<dbReference type="RefSeq" id="WP_076523295.1">
    <property type="nucleotide sequence ID" value="NZ_CP048103.1"/>
</dbReference>
<evidence type="ECO:0000256" key="1">
    <source>
        <dbReference type="ARBA" id="ARBA00002486"/>
    </source>
</evidence>
<name>A0A1N7J2Z0_9BACL</name>
<feature type="domain" description="HTH marR-type" evidence="4">
    <location>
        <begin position="19"/>
        <end position="62"/>
    </location>
</feature>
<dbReference type="SUPFAM" id="SSF46785">
    <property type="entry name" value="Winged helix' DNA-binding domain"/>
    <property type="match status" value="1"/>
</dbReference>
<dbReference type="EMBL" id="FTOD01000001">
    <property type="protein sequence ID" value="SIS43664.1"/>
    <property type="molecule type" value="Genomic_DNA"/>
</dbReference>
<keyword evidence="6" id="KW-1185">Reference proteome</keyword>
<dbReference type="InterPro" id="IPR049874">
    <property type="entry name" value="ROK_cs"/>
</dbReference>
<dbReference type="InterPro" id="IPR000600">
    <property type="entry name" value="ROK"/>
</dbReference>
<dbReference type="CDD" id="cd24076">
    <property type="entry name" value="ASKHA_ATPase_ROK_BsXylR-like"/>
    <property type="match status" value="1"/>
</dbReference>